<dbReference type="GO" id="GO:0003677">
    <property type="term" value="F:DNA binding"/>
    <property type="evidence" value="ECO:0007669"/>
    <property type="project" value="UniProtKB-KW"/>
</dbReference>
<evidence type="ECO:0000256" key="5">
    <source>
        <dbReference type="ARBA" id="ARBA00023163"/>
    </source>
</evidence>
<dbReference type="CDD" id="cd00067">
    <property type="entry name" value="GAL4"/>
    <property type="match status" value="1"/>
</dbReference>
<dbReference type="InterPro" id="IPR052360">
    <property type="entry name" value="Transcr_Regulatory_Proteins"/>
</dbReference>
<dbReference type="AlphaFoldDB" id="A0A6A6JMW7"/>
<dbReference type="GeneID" id="54551377"/>
<evidence type="ECO:0000259" key="8">
    <source>
        <dbReference type="PROSITE" id="PS50048"/>
    </source>
</evidence>
<evidence type="ECO:0000256" key="1">
    <source>
        <dbReference type="ARBA" id="ARBA00022723"/>
    </source>
</evidence>
<dbReference type="PANTHER" id="PTHR36206:SF12">
    <property type="entry name" value="ASPERCRYPTIN BIOSYNTHESIS CLUSTER-SPECIFIC TRANSCRIPTION REGULATOR ATNN-RELATED"/>
    <property type="match status" value="1"/>
</dbReference>
<dbReference type="Gene3D" id="4.10.240.10">
    <property type="entry name" value="Zn(2)-C6 fungal-type DNA-binding domain"/>
    <property type="match status" value="1"/>
</dbReference>
<accession>A0A6A6JMW7</accession>
<protein>
    <recommendedName>
        <fullName evidence="8">Zn(2)-C6 fungal-type domain-containing protein</fullName>
    </recommendedName>
</protein>
<dbReference type="Proteomes" id="UP000800097">
    <property type="component" value="Unassembled WGS sequence"/>
</dbReference>
<keyword evidence="5" id="KW-0804">Transcription</keyword>
<dbReference type="Pfam" id="PF11951">
    <property type="entry name" value="Fungal_trans_2"/>
    <property type="match status" value="1"/>
</dbReference>
<name>A0A6A6JMW7_WESOR</name>
<dbReference type="GO" id="GO:0008270">
    <property type="term" value="F:zinc ion binding"/>
    <property type="evidence" value="ECO:0007669"/>
    <property type="project" value="InterPro"/>
</dbReference>
<keyword evidence="1" id="KW-0479">Metal-binding</keyword>
<evidence type="ECO:0000313" key="9">
    <source>
        <dbReference type="EMBL" id="KAF2276996.1"/>
    </source>
</evidence>
<keyword evidence="6" id="KW-0539">Nucleus</keyword>
<dbReference type="PROSITE" id="PS00463">
    <property type="entry name" value="ZN2_CY6_FUNGAL_1"/>
    <property type="match status" value="1"/>
</dbReference>
<keyword evidence="4" id="KW-0238">DNA-binding</keyword>
<evidence type="ECO:0000256" key="3">
    <source>
        <dbReference type="ARBA" id="ARBA00023015"/>
    </source>
</evidence>
<proteinExistence type="predicted"/>
<dbReference type="PANTHER" id="PTHR36206">
    <property type="entry name" value="ASPERCRYPTIN BIOSYNTHESIS CLUSTER-SPECIFIC TRANSCRIPTION REGULATOR ATNN-RELATED"/>
    <property type="match status" value="1"/>
</dbReference>
<evidence type="ECO:0000256" key="6">
    <source>
        <dbReference type="ARBA" id="ARBA00023242"/>
    </source>
</evidence>
<sequence length="513" mass="58161">MHTRNSAQQLYATANDIVVGVSVPTNRPRVRTFSHKVRTGCITCRIRRKKCDEEKPTCRRCRDSRVKCDGYAQSPSKNKKPRSQKYTPADTSANPSASAAVERLAGQCQLRSTLPAIRLDFDLDGSESDRLFFHHFRAITIVDFVRLATPKDFWFRRVLPMCHDEPAIRHTVVALGAAHHFYLQRHSNSCSTGTNAAMSPFERVATQHYNKAIRELVSLNDIATPKPWDAQLTILTCCLLFVCLENILGRFDEAVRHMQAGARLFEASNLSAAPHDSRELMQEIATLLARFAVDASLFANDYVIPDLTPYAMPLIEIDEGTQPFSSLTEARDAIWDLDIRAPYIDCLRASGDGPVGEDSSTHNKLTKLAAPFERWKTKFNLLVSSLAETRDLPNSIQREILVLMLRRCTWDILLFQGNEDKNKELWKLCHELIHLAERLYSIEASWLGRPMFTLDSDSIPALFFVAISCGDSALMQRIIVLLRHSRRREGSWDSWKAADKVEIENQMRAVLSN</sequence>
<dbReference type="RefSeq" id="XP_033654535.1">
    <property type="nucleotide sequence ID" value="XM_033798202.1"/>
</dbReference>
<dbReference type="GO" id="GO:0000981">
    <property type="term" value="F:DNA-binding transcription factor activity, RNA polymerase II-specific"/>
    <property type="evidence" value="ECO:0007669"/>
    <property type="project" value="InterPro"/>
</dbReference>
<organism evidence="9 10">
    <name type="scientific">Westerdykella ornata</name>
    <dbReference type="NCBI Taxonomy" id="318751"/>
    <lineage>
        <taxon>Eukaryota</taxon>
        <taxon>Fungi</taxon>
        <taxon>Dikarya</taxon>
        <taxon>Ascomycota</taxon>
        <taxon>Pezizomycotina</taxon>
        <taxon>Dothideomycetes</taxon>
        <taxon>Pleosporomycetidae</taxon>
        <taxon>Pleosporales</taxon>
        <taxon>Sporormiaceae</taxon>
        <taxon>Westerdykella</taxon>
    </lineage>
</organism>
<dbReference type="InterPro" id="IPR036864">
    <property type="entry name" value="Zn2-C6_fun-type_DNA-bd_sf"/>
</dbReference>
<evidence type="ECO:0000256" key="4">
    <source>
        <dbReference type="ARBA" id="ARBA00023125"/>
    </source>
</evidence>
<feature type="compositionally biased region" description="Polar residues" evidence="7">
    <location>
        <begin position="84"/>
        <end position="95"/>
    </location>
</feature>
<feature type="region of interest" description="Disordered" evidence="7">
    <location>
        <begin position="69"/>
        <end position="95"/>
    </location>
</feature>
<keyword evidence="3" id="KW-0805">Transcription regulation</keyword>
<evidence type="ECO:0000256" key="7">
    <source>
        <dbReference type="SAM" id="MobiDB-lite"/>
    </source>
</evidence>
<reference evidence="9" key="1">
    <citation type="journal article" date="2020" name="Stud. Mycol.">
        <title>101 Dothideomycetes genomes: a test case for predicting lifestyles and emergence of pathogens.</title>
        <authorList>
            <person name="Haridas S."/>
            <person name="Albert R."/>
            <person name="Binder M."/>
            <person name="Bloem J."/>
            <person name="Labutti K."/>
            <person name="Salamov A."/>
            <person name="Andreopoulos B."/>
            <person name="Baker S."/>
            <person name="Barry K."/>
            <person name="Bills G."/>
            <person name="Bluhm B."/>
            <person name="Cannon C."/>
            <person name="Castanera R."/>
            <person name="Culley D."/>
            <person name="Daum C."/>
            <person name="Ezra D."/>
            <person name="Gonzalez J."/>
            <person name="Henrissat B."/>
            <person name="Kuo A."/>
            <person name="Liang C."/>
            <person name="Lipzen A."/>
            <person name="Lutzoni F."/>
            <person name="Magnuson J."/>
            <person name="Mondo S."/>
            <person name="Nolan M."/>
            <person name="Ohm R."/>
            <person name="Pangilinan J."/>
            <person name="Park H.-J."/>
            <person name="Ramirez L."/>
            <person name="Alfaro M."/>
            <person name="Sun H."/>
            <person name="Tritt A."/>
            <person name="Yoshinaga Y."/>
            <person name="Zwiers L.-H."/>
            <person name="Turgeon B."/>
            <person name="Goodwin S."/>
            <person name="Spatafora J."/>
            <person name="Crous P."/>
            <person name="Grigoriev I."/>
        </authorList>
    </citation>
    <scope>NUCLEOTIDE SEQUENCE</scope>
    <source>
        <strain evidence="9">CBS 379.55</strain>
    </source>
</reference>
<keyword evidence="2" id="KW-0862">Zinc</keyword>
<dbReference type="EMBL" id="ML986491">
    <property type="protein sequence ID" value="KAF2276996.1"/>
    <property type="molecule type" value="Genomic_DNA"/>
</dbReference>
<dbReference type="SUPFAM" id="SSF57701">
    <property type="entry name" value="Zn2/Cys6 DNA-binding domain"/>
    <property type="match status" value="1"/>
</dbReference>
<evidence type="ECO:0000256" key="2">
    <source>
        <dbReference type="ARBA" id="ARBA00022833"/>
    </source>
</evidence>
<feature type="domain" description="Zn(2)-C6 fungal-type" evidence="8">
    <location>
        <begin position="40"/>
        <end position="68"/>
    </location>
</feature>
<dbReference type="SMART" id="SM00066">
    <property type="entry name" value="GAL4"/>
    <property type="match status" value="1"/>
</dbReference>
<dbReference type="InterPro" id="IPR001138">
    <property type="entry name" value="Zn2Cys6_DnaBD"/>
</dbReference>
<dbReference type="InterPro" id="IPR021858">
    <property type="entry name" value="Fun_TF"/>
</dbReference>
<dbReference type="PROSITE" id="PS50048">
    <property type="entry name" value="ZN2_CY6_FUNGAL_2"/>
    <property type="match status" value="1"/>
</dbReference>
<dbReference type="OrthoDB" id="3172332at2759"/>
<evidence type="ECO:0000313" key="10">
    <source>
        <dbReference type="Proteomes" id="UP000800097"/>
    </source>
</evidence>
<dbReference type="Pfam" id="PF00172">
    <property type="entry name" value="Zn_clus"/>
    <property type="match status" value="1"/>
</dbReference>
<gene>
    <name evidence="9" type="ORF">EI97DRAFT_432614</name>
</gene>
<keyword evidence="10" id="KW-1185">Reference proteome</keyword>